<dbReference type="EMBL" id="QPFP01000032">
    <property type="protein sequence ID" value="TEB28559.1"/>
    <property type="molecule type" value="Genomic_DNA"/>
</dbReference>
<organism evidence="1 2">
    <name type="scientific">Coprinellus micaceus</name>
    <name type="common">Glistening ink-cap mushroom</name>
    <name type="synonym">Coprinus micaceus</name>
    <dbReference type="NCBI Taxonomy" id="71717"/>
    <lineage>
        <taxon>Eukaryota</taxon>
        <taxon>Fungi</taxon>
        <taxon>Dikarya</taxon>
        <taxon>Basidiomycota</taxon>
        <taxon>Agaricomycotina</taxon>
        <taxon>Agaricomycetes</taxon>
        <taxon>Agaricomycetidae</taxon>
        <taxon>Agaricales</taxon>
        <taxon>Agaricineae</taxon>
        <taxon>Psathyrellaceae</taxon>
        <taxon>Coprinellus</taxon>
    </lineage>
</organism>
<protein>
    <submittedName>
        <fullName evidence="1">Uncharacterized protein</fullName>
    </submittedName>
</protein>
<proteinExistence type="predicted"/>
<dbReference type="InterPro" id="IPR037151">
    <property type="entry name" value="AlkB-like_sf"/>
</dbReference>
<sequence>PVGSTDTQTNLLHLPSHGEILPRLDNVFASGTWILGVSLGDERTLHMDDKRQGFELSFPSGSVYLQK</sequence>
<comment type="caution">
    <text evidence="1">The sequence shown here is derived from an EMBL/GenBank/DDBJ whole genome shotgun (WGS) entry which is preliminary data.</text>
</comment>
<dbReference type="Gene3D" id="2.60.120.590">
    <property type="entry name" value="Alpha-ketoglutarate-dependent dioxygenase AlkB-like"/>
    <property type="match status" value="1"/>
</dbReference>
<evidence type="ECO:0000313" key="1">
    <source>
        <dbReference type="EMBL" id="TEB28559.1"/>
    </source>
</evidence>
<dbReference type="STRING" id="71717.A0A4Y7T4S1"/>
<keyword evidence="2" id="KW-1185">Reference proteome</keyword>
<name>A0A4Y7T4S1_COPMI</name>
<reference evidence="1 2" key="1">
    <citation type="journal article" date="2019" name="Nat. Ecol. Evol.">
        <title>Megaphylogeny resolves global patterns of mushroom evolution.</title>
        <authorList>
            <person name="Varga T."/>
            <person name="Krizsan K."/>
            <person name="Foldi C."/>
            <person name="Dima B."/>
            <person name="Sanchez-Garcia M."/>
            <person name="Sanchez-Ramirez S."/>
            <person name="Szollosi G.J."/>
            <person name="Szarkandi J.G."/>
            <person name="Papp V."/>
            <person name="Albert L."/>
            <person name="Andreopoulos W."/>
            <person name="Angelini C."/>
            <person name="Antonin V."/>
            <person name="Barry K.W."/>
            <person name="Bougher N.L."/>
            <person name="Buchanan P."/>
            <person name="Buyck B."/>
            <person name="Bense V."/>
            <person name="Catcheside P."/>
            <person name="Chovatia M."/>
            <person name="Cooper J."/>
            <person name="Damon W."/>
            <person name="Desjardin D."/>
            <person name="Finy P."/>
            <person name="Geml J."/>
            <person name="Haridas S."/>
            <person name="Hughes K."/>
            <person name="Justo A."/>
            <person name="Karasinski D."/>
            <person name="Kautmanova I."/>
            <person name="Kiss B."/>
            <person name="Kocsube S."/>
            <person name="Kotiranta H."/>
            <person name="LaButti K.M."/>
            <person name="Lechner B.E."/>
            <person name="Liimatainen K."/>
            <person name="Lipzen A."/>
            <person name="Lukacs Z."/>
            <person name="Mihaltcheva S."/>
            <person name="Morgado L.N."/>
            <person name="Niskanen T."/>
            <person name="Noordeloos M.E."/>
            <person name="Ohm R.A."/>
            <person name="Ortiz-Santana B."/>
            <person name="Ovrebo C."/>
            <person name="Racz N."/>
            <person name="Riley R."/>
            <person name="Savchenko A."/>
            <person name="Shiryaev A."/>
            <person name="Soop K."/>
            <person name="Spirin V."/>
            <person name="Szebenyi C."/>
            <person name="Tomsovsky M."/>
            <person name="Tulloss R.E."/>
            <person name="Uehling J."/>
            <person name="Grigoriev I.V."/>
            <person name="Vagvolgyi C."/>
            <person name="Papp T."/>
            <person name="Martin F.M."/>
            <person name="Miettinen O."/>
            <person name="Hibbett D.S."/>
            <person name="Nagy L.G."/>
        </authorList>
    </citation>
    <scope>NUCLEOTIDE SEQUENCE [LARGE SCALE GENOMIC DNA]</scope>
    <source>
        <strain evidence="1 2">FP101781</strain>
    </source>
</reference>
<evidence type="ECO:0000313" key="2">
    <source>
        <dbReference type="Proteomes" id="UP000298030"/>
    </source>
</evidence>
<dbReference type="AlphaFoldDB" id="A0A4Y7T4S1"/>
<dbReference type="Proteomes" id="UP000298030">
    <property type="component" value="Unassembled WGS sequence"/>
</dbReference>
<gene>
    <name evidence="1" type="ORF">FA13DRAFT_1588850</name>
</gene>
<feature type="non-terminal residue" evidence="1">
    <location>
        <position position="1"/>
    </location>
</feature>
<accession>A0A4Y7T4S1</accession>
<dbReference type="OrthoDB" id="28127at2759"/>
<feature type="non-terminal residue" evidence="1">
    <location>
        <position position="67"/>
    </location>
</feature>